<dbReference type="EMBL" id="JACHML010000001">
    <property type="protein sequence ID" value="MBB6391913.1"/>
    <property type="molecule type" value="Genomic_DNA"/>
</dbReference>
<gene>
    <name evidence="1" type="ORF">HD594_002226</name>
</gene>
<dbReference type="RefSeq" id="WP_184751031.1">
    <property type="nucleotide sequence ID" value="NZ_BAAAJR010000005.1"/>
</dbReference>
<organism evidence="1 2">
    <name type="scientific">Microbacterium thalassium</name>
    <dbReference type="NCBI Taxonomy" id="362649"/>
    <lineage>
        <taxon>Bacteria</taxon>
        <taxon>Bacillati</taxon>
        <taxon>Actinomycetota</taxon>
        <taxon>Actinomycetes</taxon>
        <taxon>Micrococcales</taxon>
        <taxon>Microbacteriaceae</taxon>
        <taxon>Microbacterium</taxon>
    </lineage>
</organism>
<evidence type="ECO:0000313" key="2">
    <source>
        <dbReference type="Proteomes" id="UP000537775"/>
    </source>
</evidence>
<name>A0A7X0FQN6_9MICO</name>
<reference evidence="1 2" key="1">
    <citation type="submission" date="2020-08" db="EMBL/GenBank/DDBJ databases">
        <title>Sequencing the genomes of 1000 actinobacteria strains.</title>
        <authorList>
            <person name="Klenk H.-P."/>
        </authorList>
    </citation>
    <scope>NUCLEOTIDE SEQUENCE [LARGE SCALE GENOMIC DNA]</scope>
    <source>
        <strain evidence="1 2">DSM 12511</strain>
    </source>
</reference>
<proteinExistence type="predicted"/>
<sequence>MTTVDDPTPAATAQDGALADLFSYPLMSSLTERRTRRIPRGFSVDAGPLSHVSPNEPAPLSKLEEAILVTVIAGITGSTTHDGPLTKPDGTPELGTPFLNILARTASSADNAQATSFFMINDDGIFLIKTPTPQRALELAAELPPSWGDWTEADWLAAADEALVRVSDKRLDFPREWPYYLGWNAQASNAPGTTVFFPVVDCTWQYINALIILACEPEGKRPIFLDDWRPFKPKGVVEWLAKIGGELGLTEKIPYQPIGGLKWARSGFVSRENSAPLGFGGALRTDYEAFFYFQNLMLTGQAMGLGGWIHGSVFPPYIWQRDPSKGWHGLGFRMEEPKKHRSWPPVPASQPNPVGIDGILESLTPPYVGSMDEAVDRVVEMKYGKDGPGYGNEEIWARSYRNRSDAKAYTDEGTKFGPKQIQYVKEACNYIWDTYGRFPAHVDAFYSPGMFLQFAHLEIEYYDRFFDPKQYARQAAHDALWHP</sequence>
<evidence type="ECO:0000313" key="1">
    <source>
        <dbReference type="EMBL" id="MBB6391913.1"/>
    </source>
</evidence>
<accession>A0A7X0FQN6</accession>
<protein>
    <submittedName>
        <fullName evidence="1">Uncharacterized protein</fullName>
    </submittedName>
</protein>
<dbReference type="AlphaFoldDB" id="A0A7X0FQN6"/>
<comment type="caution">
    <text evidence="1">The sequence shown here is derived from an EMBL/GenBank/DDBJ whole genome shotgun (WGS) entry which is preliminary data.</text>
</comment>
<dbReference type="Proteomes" id="UP000537775">
    <property type="component" value="Unassembled WGS sequence"/>
</dbReference>
<keyword evidence="2" id="KW-1185">Reference proteome</keyword>